<keyword evidence="6" id="KW-1185">Reference proteome</keyword>
<evidence type="ECO:0000256" key="2">
    <source>
        <dbReference type="ARBA" id="ARBA00006472"/>
    </source>
</evidence>
<dbReference type="GO" id="GO:0006729">
    <property type="term" value="P:tetrahydrobiopterin biosynthetic process"/>
    <property type="evidence" value="ECO:0007669"/>
    <property type="project" value="InterPro"/>
</dbReference>
<evidence type="ECO:0000313" key="6">
    <source>
        <dbReference type="Proteomes" id="UP001218218"/>
    </source>
</evidence>
<dbReference type="EMBL" id="JARIHO010000012">
    <property type="protein sequence ID" value="KAJ7352504.1"/>
    <property type="molecule type" value="Genomic_DNA"/>
</dbReference>
<evidence type="ECO:0000313" key="5">
    <source>
        <dbReference type="EMBL" id="KAJ7352504.1"/>
    </source>
</evidence>
<dbReference type="EC" id="4.2.1.96" evidence="3"/>
<sequence length="328" mass="35901">MLALRFPRALYISKHSGRRLFSDLSFPVPPKPKGWPTPWITETDATDYLFPLYSQGWYISAVSGDLPTVKTAGLACRFAFPGCPPAAEFIKDVLTLTETENHHPCWLKLTNSGDNSSVHICSTTHSALRPKWDPTDTSESRALQGITLRDLRLAALISSLPSNTFRPSAEIGPSRTRPTWDELSATLRFWATPASQPTRTKESSDGATDGMIARREKKNPVCAACAGPHPINTCPNRHRIPPPPCALCDGSHWRVDCPVGKESQRSGKRVSQIKKTLAQTPVNPCPNCGGAHWMADCRVPQAPPQLVEALQLPVPKIDPFEANGGKVD</sequence>
<comment type="caution">
    <text evidence="5">The sequence shown here is derived from an EMBL/GenBank/DDBJ whole genome shotgun (WGS) entry which is preliminary data.</text>
</comment>
<evidence type="ECO:0000256" key="1">
    <source>
        <dbReference type="ARBA" id="ARBA00001554"/>
    </source>
</evidence>
<proteinExistence type="inferred from homology"/>
<dbReference type="AlphaFoldDB" id="A0AAD7A964"/>
<protein>
    <recommendedName>
        <fullName evidence="3">4a-hydroxytetrahydrobiopterin dehydratase</fullName>
        <ecNumber evidence="3">4.2.1.96</ecNumber>
    </recommendedName>
</protein>
<keyword evidence="4" id="KW-0456">Lyase</keyword>
<gene>
    <name evidence="5" type="ORF">DFH08DRAFT_859161</name>
</gene>
<evidence type="ECO:0000256" key="3">
    <source>
        <dbReference type="ARBA" id="ARBA00013252"/>
    </source>
</evidence>
<dbReference type="InterPro" id="IPR036428">
    <property type="entry name" value="PCD_sf"/>
</dbReference>
<reference evidence="5" key="1">
    <citation type="submission" date="2023-03" db="EMBL/GenBank/DDBJ databases">
        <title>Massive genome expansion in bonnet fungi (Mycena s.s.) driven by repeated elements and novel gene families across ecological guilds.</title>
        <authorList>
            <consortium name="Lawrence Berkeley National Laboratory"/>
            <person name="Harder C.B."/>
            <person name="Miyauchi S."/>
            <person name="Viragh M."/>
            <person name="Kuo A."/>
            <person name="Thoen E."/>
            <person name="Andreopoulos B."/>
            <person name="Lu D."/>
            <person name="Skrede I."/>
            <person name="Drula E."/>
            <person name="Henrissat B."/>
            <person name="Morin E."/>
            <person name="Kohler A."/>
            <person name="Barry K."/>
            <person name="LaButti K."/>
            <person name="Morin E."/>
            <person name="Salamov A."/>
            <person name="Lipzen A."/>
            <person name="Mereny Z."/>
            <person name="Hegedus B."/>
            <person name="Baldrian P."/>
            <person name="Stursova M."/>
            <person name="Weitz H."/>
            <person name="Taylor A."/>
            <person name="Grigoriev I.V."/>
            <person name="Nagy L.G."/>
            <person name="Martin F."/>
            <person name="Kauserud H."/>
        </authorList>
    </citation>
    <scope>NUCLEOTIDE SEQUENCE</scope>
    <source>
        <strain evidence="5">CBHHK002</strain>
    </source>
</reference>
<name>A0AAD7A964_9AGAR</name>
<dbReference type="InterPro" id="IPR001533">
    <property type="entry name" value="Pterin_deHydtase"/>
</dbReference>
<dbReference type="GO" id="GO:0008124">
    <property type="term" value="F:4-alpha-hydroxytetrahydrobiopterin dehydratase activity"/>
    <property type="evidence" value="ECO:0007669"/>
    <property type="project" value="UniProtKB-EC"/>
</dbReference>
<evidence type="ECO:0000256" key="4">
    <source>
        <dbReference type="ARBA" id="ARBA00023239"/>
    </source>
</evidence>
<comment type="similarity">
    <text evidence="2">Belongs to the pterin-4-alpha-carbinolamine dehydratase family.</text>
</comment>
<dbReference type="Gene3D" id="3.30.1360.20">
    <property type="entry name" value="Transcriptional coactivator/pterin dehydratase"/>
    <property type="match status" value="1"/>
</dbReference>
<dbReference type="Pfam" id="PF01329">
    <property type="entry name" value="Pterin_4a"/>
    <property type="match status" value="1"/>
</dbReference>
<dbReference type="SUPFAM" id="SSF55248">
    <property type="entry name" value="PCD-like"/>
    <property type="match status" value="1"/>
</dbReference>
<dbReference type="Proteomes" id="UP001218218">
    <property type="component" value="Unassembled WGS sequence"/>
</dbReference>
<comment type="catalytic activity">
    <reaction evidence="1">
        <text>(4aS,6R)-4a-hydroxy-L-erythro-5,6,7,8-tetrahydrobiopterin = (6R)-L-erythro-6,7-dihydrobiopterin + H2O</text>
        <dbReference type="Rhea" id="RHEA:11920"/>
        <dbReference type="ChEBI" id="CHEBI:15377"/>
        <dbReference type="ChEBI" id="CHEBI:15642"/>
        <dbReference type="ChEBI" id="CHEBI:43120"/>
        <dbReference type="EC" id="4.2.1.96"/>
    </reaction>
</comment>
<organism evidence="5 6">
    <name type="scientific">Mycena albidolilacea</name>
    <dbReference type="NCBI Taxonomy" id="1033008"/>
    <lineage>
        <taxon>Eukaryota</taxon>
        <taxon>Fungi</taxon>
        <taxon>Dikarya</taxon>
        <taxon>Basidiomycota</taxon>
        <taxon>Agaricomycotina</taxon>
        <taxon>Agaricomycetes</taxon>
        <taxon>Agaricomycetidae</taxon>
        <taxon>Agaricales</taxon>
        <taxon>Marasmiineae</taxon>
        <taxon>Mycenaceae</taxon>
        <taxon>Mycena</taxon>
    </lineage>
</organism>
<accession>A0AAD7A964</accession>